<keyword evidence="2" id="KW-1185">Reference proteome</keyword>
<organism evidence="1 2">
    <name type="scientific">Avena sativa</name>
    <name type="common">Oat</name>
    <dbReference type="NCBI Taxonomy" id="4498"/>
    <lineage>
        <taxon>Eukaryota</taxon>
        <taxon>Viridiplantae</taxon>
        <taxon>Streptophyta</taxon>
        <taxon>Embryophyta</taxon>
        <taxon>Tracheophyta</taxon>
        <taxon>Spermatophyta</taxon>
        <taxon>Magnoliopsida</taxon>
        <taxon>Liliopsida</taxon>
        <taxon>Poales</taxon>
        <taxon>Poaceae</taxon>
        <taxon>BOP clade</taxon>
        <taxon>Pooideae</taxon>
        <taxon>Poodae</taxon>
        <taxon>Poeae</taxon>
        <taxon>Poeae Chloroplast Group 1 (Aveneae type)</taxon>
        <taxon>Aveninae</taxon>
        <taxon>Avena</taxon>
    </lineage>
</organism>
<protein>
    <submittedName>
        <fullName evidence="1">Uncharacterized protein</fullName>
    </submittedName>
</protein>
<proteinExistence type="predicted"/>
<accession>A0ACD5UFP4</accession>
<reference evidence="1" key="2">
    <citation type="submission" date="2025-09" db="UniProtKB">
        <authorList>
            <consortium name="EnsemblPlants"/>
        </authorList>
    </citation>
    <scope>IDENTIFICATION</scope>
</reference>
<reference evidence="1" key="1">
    <citation type="submission" date="2021-05" db="EMBL/GenBank/DDBJ databases">
        <authorList>
            <person name="Scholz U."/>
            <person name="Mascher M."/>
            <person name="Fiebig A."/>
        </authorList>
    </citation>
    <scope>NUCLEOTIDE SEQUENCE [LARGE SCALE GENOMIC DNA]</scope>
</reference>
<evidence type="ECO:0000313" key="1">
    <source>
        <dbReference type="EnsemblPlants" id="AVESA.00010b.r2.2AG0243370.1.CDS"/>
    </source>
</evidence>
<dbReference type="Proteomes" id="UP001732700">
    <property type="component" value="Chromosome 2A"/>
</dbReference>
<evidence type="ECO:0000313" key="2">
    <source>
        <dbReference type="Proteomes" id="UP001732700"/>
    </source>
</evidence>
<sequence length="355" mass="39781">MSRHHGWQLPAHPLQIAAITLYFMLCEIFYGFLSPFLGKDLYQYIAIGVYSFLALSVLILYARCATIDPADPGILITVNGALIYKSEELRNSEENQTHKSCLGAGSVCCAIFMKDDCGREGEAYQQEDYGEEVLFCILCNTEVRKNSKHCRSCNKCVDGFVHHSRCLNNCVGRKNHTTFLCLMAVSLLWLAVECGVGIAVLVRYFTDKTAIEDEIREKLGYSIISQEIFAVMLALGTFLSMFASVPLGELFFFHMLLIRKGSTTYEYVVARRAQSEPPILPVNDDQQSISSSHMSSAPTAFSGSSFAEQRTAREQSRGRPERGEQSRAERLPPPVTKMLQVANSLPFWMQTTTEQ</sequence>
<name>A0ACD5UFP4_AVESA</name>
<dbReference type="EnsemblPlants" id="AVESA.00010b.r2.2AG0243370.1">
    <property type="protein sequence ID" value="AVESA.00010b.r2.2AG0243370.1.CDS"/>
    <property type="gene ID" value="AVESA.00010b.r2.2AG0243370"/>
</dbReference>